<dbReference type="KEGG" id="pamo:BAR1_15250"/>
<keyword evidence="3" id="KW-1185">Reference proteome</keyword>
<sequence>MIRNLFKVLAVVTSALLPVAGLAADCVEDAGDTVTLRYRGQPVQAEVIDSYTALIAPRDLTNSRGVRLNDVAAVLQQDRANVHKTGTLDSDGYFSDQYDGYFTSLKQRSQFGSARYYTACYMTEADNADLKSAIVNAQVQGVLWVVAFRHPKGGLGIYLSEVN</sequence>
<name>A0A347UJZ2_9RHOB</name>
<dbReference type="Proteomes" id="UP000261704">
    <property type="component" value="Chromosome"/>
</dbReference>
<feature type="chain" id="PRO_5017021668" evidence="1">
    <location>
        <begin position="24"/>
        <end position="163"/>
    </location>
</feature>
<dbReference type="RefSeq" id="WP_118943822.1">
    <property type="nucleotide sequence ID" value="NZ_CP032125.1"/>
</dbReference>
<accession>A0A347UJZ2</accession>
<reference evidence="2 3" key="1">
    <citation type="submission" date="2018-09" db="EMBL/GenBank/DDBJ databases">
        <title>Profundibacter amoris BAR1 gen. nov., sp. nov., a new member of the Roseobacter clade isolated at Lokis Castle Vent Field on the Arctic Mid-Oceanic Ridge.</title>
        <authorList>
            <person name="Le Moine Bauer S."/>
            <person name="Sjoeberg A.G."/>
            <person name="L'Haridon S."/>
            <person name="Stokke R."/>
            <person name="Roalkvam I."/>
            <person name="Steen I.H."/>
            <person name="Dahle H."/>
        </authorList>
    </citation>
    <scope>NUCLEOTIDE SEQUENCE [LARGE SCALE GENOMIC DNA]</scope>
    <source>
        <strain evidence="2 3">BAR1</strain>
    </source>
</reference>
<organism evidence="2 3">
    <name type="scientific">Profundibacter amoris</name>
    <dbReference type="NCBI Taxonomy" id="2171755"/>
    <lineage>
        <taxon>Bacteria</taxon>
        <taxon>Pseudomonadati</taxon>
        <taxon>Pseudomonadota</taxon>
        <taxon>Alphaproteobacteria</taxon>
        <taxon>Rhodobacterales</taxon>
        <taxon>Paracoccaceae</taxon>
        <taxon>Profundibacter</taxon>
    </lineage>
</organism>
<feature type="signal peptide" evidence="1">
    <location>
        <begin position="1"/>
        <end position="23"/>
    </location>
</feature>
<evidence type="ECO:0000313" key="2">
    <source>
        <dbReference type="EMBL" id="AXX99170.1"/>
    </source>
</evidence>
<proteinExistence type="predicted"/>
<evidence type="ECO:0000256" key="1">
    <source>
        <dbReference type="SAM" id="SignalP"/>
    </source>
</evidence>
<gene>
    <name evidence="2" type="ORF">BAR1_15250</name>
</gene>
<keyword evidence="1" id="KW-0732">Signal</keyword>
<dbReference type="EMBL" id="CP032125">
    <property type="protein sequence ID" value="AXX99170.1"/>
    <property type="molecule type" value="Genomic_DNA"/>
</dbReference>
<evidence type="ECO:0000313" key="3">
    <source>
        <dbReference type="Proteomes" id="UP000261704"/>
    </source>
</evidence>
<dbReference type="AlphaFoldDB" id="A0A347UJZ2"/>
<dbReference type="OrthoDB" id="8453064at2"/>
<protein>
    <submittedName>
        <fullName evidence="2">Uncharacterized protein</fullName>
    </submittedName>
</protein>